<sequence>MITLETVVVRVKGLQPRQVEAWIEQDLVRPAGRPGAWRFREIDVERLRLIQELRRDMALQEEALPVVLNLLDQLYDTRRRLRRLCDAVDRVAPQDMREALSRLLKN</sequence>
<dbReference type="Proteomes" id="UP000282957">
    <property type="component" value="Unassembled WGS sequence"/>
</dbReference>
<protein>
    <submittedName>
        <fullName evidence="1">MerR family transcriptional regulator</fullName>
    </submittedName>
</protein>
<proteinExistence type="predicted"/>
<accession>A0A437MMQ7</accession>
<dbReference type="RefSeq" id="WP_127785376.1">
    <property type="nucleotide sequence ID" value="NZ_SACL01000001.1"/>
</dbReference>
<dbReference type="Pfam" id="PF13591">
    <property type="entry name" value="MerR_2"/>
    <property type="match status" value="1"/>
</dbReference>
<name>A0A437MMQ7_9PROT</name>
<gene>
    <name evidence="1" type="ORF">EOD42_01890</name>
</gene>
<dbReference type="Gene3D" id="1.10.1660.10">
    <property type="match status" value="1"/>
</dbReference>
<comment type="caution">
    <text evidence="1">The sequence shown here is derived from an EMBL/GenBank/DDBJ whole genome shotgun (WGS) entry which is preliminary data.</text>
</comment>
<reference evidence="1 2" key="1">
    <citation type="submission" date="2019-01" db="EMBL/GenBank/DDBJ databases">
        <authorList>
            <person name="Chen W.-M."/>
        </authorList>
    </citation>
    <scope>NUCLEOTIDE SEQUENCE [LARGE SCALE GENOMIC DNA]</scope>
    <source>
        <strain evidence="1 2">CCP-6</strain>
    </source>
</reference>
<keyword evidence="2" id="KW-1185">Reference proteome</keyword>
<evidence type="ECO:0000313" key="2">
    <source>
        <dbReference type="Proteomes" id="UP000282957"/>
    </source>
</evidence>
<dbReference type="AlphaFoldDB" id="A0A437MMQ7"/>
<dbReference type="EMBL" id="SACL01000001">
    <property type="protein sequence ID" value="RVT98890.1"/>
    <property type="molecule type" value="Genomic_DNA"/>
</dbReference>
<organism evidence="1 2">
    <name type="scientific">Rhodovarius crocodyli</name>
    <dbReference type="NCBI Taxonomy" id="1979269"/>
    <lineage>
        <taxon>Bacteria</taxon>
        <taxon>Pseudomonadati</taxon>
        <taxon>Pseudomonadota</taxon>
        <taxon>Alphaproteobacteria</taxon>
        <taxon>Acetobacterales</taxon>
        <taxon>Roseomonadaceae</taxon>
        <taxon>Rhodovarius</taxon>
    </lineage>
</organism>
<evidence type="ECO:0000313" key="1">
    <source>
        <dbReference type="EMBL" id="RVT98890.1"/>
    </source>
</evidence>
<dbReference type="OrthoDB" id="9800876at2"/>